<dbReference type="SMART" id="SM00640">
    <property type="entry name" value="Glyco_32"/>
    <property type="match status" value="1"/>
</dbReference>
<dbReference type="InterPro" id="IPR006311">
    <property type="entry name" value="TAT_signal"/>
</dbReference>
<dbReference type="Proteomes" id="UP001061298">
    <property type="component" value="Chromosome"/>
</dbReference>
<evidence type="ECO:0000256" key="4">
    <source>
        <dbReference type="SAM" id="SignalP"/>
    </source>
</evidence>
<sequence length="841" mass="89649">MSRTTRPRRILLAALAVLSGLGLVAASPAMADTLYHEQYRPQFHFTPAQNWMNDPNGLIWYKGQYHLFFQYNPSGNTWGNMSWGHAVSTDLVHWKQLPVAVPQDENEMVFSGSVVLDKNNTSGLGTSENPPLVAVYTSLVKSTGVQRQSLAYSTDGGTTWKKYSGNPVLDLDSVNFRDPKVFWYAPTHSWLMTVALSDQHKVSFYSSPDLKHWTRLSDFGPAGATGGVWECPDLFPLPVDGDQKKTKWVLVVNLNPGAIAGGSGAQYFVGDFDGKRFTADDSGPYTPPSGAVLQDFESGSYGDWSATGTAFGTAPATGTLPDQQAVSGYQGTGLVNSFNGGDGSTGTLTSPDFTVSKPYLNFLVGGGDHPHVDGAGAGSAPPGQVFADFSGDTYGDGWTATGSFANSGPTTESLPGQLGPKTLDTYSPDGDPGTGTITSPAFTVTSKYIDLQTAMGYHPDDLPNPTAVNLIVDGKVVASATGSNSPDLNWNSWDTSAYLGKKAQIQVVDQNTGSSGWGHIAVGDIVFSDQPAAPRDTQTAVNLIVDGKVVRTATGSNSETLDWASWNLKDLVGKQARIQIVDHNSEGWGHILADDFTPADTPALSTLQRAHWLDYGEDFYAANTYNDAPGGRRVMVAWMNNWNYGQAIPTSPWRSADTFPRQLALRTVNGKAQLVQQPISELSTLRGTGTAVPATTVTNATTPLGVHGSSLELQAELTPGSAGRSGLDVRTGAGQRTRIGYDTGTGEVYLDRTASGAVDFDPTFAGVQRAPLALDGGPLRLHVLVDASSVEVYAENARGEQVVLTDQVFPDPSSTGVDVFAENGTATFTRMRAWQLASIWK</sequence>
<organism evidence="7 8">
    <name type="scientific">Streptomyces cynarae</name>
    <dbReference type="NCBI Taxonomy" id="2981134"/>
    <lineage>
        <taxon>Bacteria</taxon>
        <taxon>Bacillati</taxon>
        <taxon>Actinomycetota</taxon>
        <taxon>Actinomycetes</taxon>
        <taxon>Kitasatosporales</taxon>
        <taxon>Streptomycetaceae</taxon>
        <taxon>Streptomyces</taxon>
    </lineage>
</organism>
<evidence type="ECO:0000313" key="8">
    <source>
        <dbReference type="Proteomes" id="UP001061298"/>
    </source>
</evidence>
<dbReference type="InterPro" id="IPR013189">
    <property type="entry name" value="Glyco_hydro_32_C"/>
</dbReference>
<dbReference type="InterPro" id="IPR013148">
    <property type="entry name" value="Glyco_hydro_32_N"/>
</dbReference>
<accession>A0ABY6E160</accession>
<dbReference type="EMBL" id="CP106793">
    <property type="protein sequence ID" value="UXY20409.1"/>
    <property type="molecule type" value="Genomic_DNA"/>
</dbReference>
<gene>
    <name evidence="7" type="ORF">N8I84_18060</name>
</gene>
<evidence type="ECO:0000256" key="3">
    <source>
        <dbReference type="ARBA" id="ARBA00023295"/>
    </source>
</evidence>
<evidence type="ECO:0000256" key="1">
    <source>
        <dbReference type="ARBA" id="ARBA00009902"/>
    </source>
</evidence>
<evidence type="ECO:0000256" key="2">
    <source>
        <dbReference type="ARBA" id="ARBA00022801"/>
    </source>
</evidence>
<dbReference type="PROSITE" id="PS51318">
    <property type="entry name" value="TAT"/>
    <property type="match status" value="1"/>
</dbReference>
<dbReference type="PANTHER" id="PTHR42800">
    <property type="entry name" value="EXOINULINASE INUD (AFU_ORTHOLOGUE AFUA_5G00480)"/>
    <property type="match status" value="1"/>
</dbReference>
<dbReference type="SUPFAM" id="SSF75005">
    <property type="entry name" value="Arabinanase/levansucrase/invertase"/>
    <property type="match status" value="2"/>
</dbReference>
<dbReference type="Pfam" id="PF08244">
    <property type="entry name" value="Glyco_hydro_32C"/>
    <property type="match status" value="1"/>
</dbReference>
<dbReference type="InterPro" id="IPR013320">
    <property type="entry name" value="ConA-like_dom_sf"/>
</dbReference>
<evidence type="ECO:0000259" key="5">
    <source>
        <dbReference type="Pfam" id="PF00251"/>
    </source>
</evidence>
<evidence type="ECO:0000313" key="7">
    <source>
        <dbReference type="EMBL" id="UXY20409.1"/>
    </source>
</evidence>
<dbReference type="SUPFAM" id="SSF49899">
    <property type="entry name" value="Concanavalin A-like lectins/glucanases"/>
    <property type="match status" value="1"/>
</dbReference>
<dbReference type="PANTHER" id="PTHR42800:SF1">
    <property type="entry name" value="EXOINULINASE INUD (AFU_ORTHOLOGUE AFUA_5G00480)"/>
    <property type="match status" value="1"/>
</dbReference>
<feature type="signal peptide" evidence="4">
    <location>
        <begin position="1"/>
        <end position="31"/>
    </location>
</feature>
<feature type="domain" description="Glycosyl hydrolase family 32 C-terminal" evidence="6">
    <location>
        <begin position="681"/>
        <end position="835"/>
    </location>
</feature>
<evidence type="ECO:0000259" key="6">
    <source>
        <dbReference type="Pfam" id="PF08244"/>
    </source>
</evidence>
<keyword evidence="2" id="KW-0378">Hydrolase</keyword>
<dbReference type="Gene3D" id="2.115.10.20">
    <property type="entry name" value="Glycosyl hydrolase domain, family 43"/>
    <property type="match status" value="2"/>
</dbReference>
<dbReference type="CDD" id="cd18622">
    <property type="entry name" value="GH32_Inu-like"/>
    <property type="match status" value="1"/>
</dbReference>
<feature type="domain" description="Glycosyl hydrolase family 32 N-terminal" evidence="5">
    <location>
        <begin position="44"/>
        <end position="285"/>
    </location>
</feature>
<comment type="similarity">
    <text evidence="1">Belongs to the glycosyl hydrolase 32 family.</text>
</comment>
<feature type="chain" id="PRO_5046958632" evidence="4">
    <location>
        <begin position="32"/>
        <end position="841"/>
    </location>
</feature>
<keyword evidence="4" id="KW-0732">Signal</keyword>
<keyword evidence="3" id="KW-0326">Glycosidase</keyword>
<dbReference type="Pfam" id="PF00251">
    <property type="entry name" value="Glyco_hydro_32N"/>
    <property type="match status" value="2"/>
</dbReference>
<feature type="domain" description="Glycosyl hydrolase family 32 N-terminal" evidence="5">
    <location>
        <begin position="602"/>
        <end position="678"/>
    </location>
</feature>
<name>A0ABY6E160_9ACTN</name>
<dbReference type="InterPro" id="IPR023296">
    <property type="entry name" value="Glyco_hydro_beta-prop_sf"/>
</dbReference>
<protein>
    <submittedName>
        <fullName evidence="7">GH32 C-terminal domain-containing protein</fullName>
    </submittedName>
</protein>
<dbReference type="Gene3D" id="2.60.120.560">
    <property type="entry name" value="Exo-inulinase, domain 1"/>
    <property type="match status" value="1"/>
</dbReference>
<dbReference type="InterPro" id="IPR001362">
    <property type="entry name" value="Glyco_hydro_32"/>
</dbReference>
<proteinExistence type="inferred from homology"/>
<reference evidence="7" key="1">
    <citation type="submission" date="2022-10" db="EMBL/GenBank/DDBJ databases">
        <authorList>
            <person name="Mo P."/>
        </authorList>
    </citation>
    <scope>NUCLEOTIDE SEQUENCE</scope>
    <source>
        <strain evidence="7">HUAS 13-4</strain>
    </source>
</reference>
<dbReference type="RefSeq" id="WP_263230500.1">
    <property type="nucleotide sequence ID" value="NZ_CP106793.1"/>
</dbReference>
<dbReference type="PROSITE" id="PS00609">
    <property type="entry name" value="GLYCOSYL_HYDROL_F32"/>
    <property type="match status" value="1"/>
</dbReference>
<dbReference type="InterPro" id="IPR018053">
    <property type="entry name" value="Glyco_hydro_32_AS"/>
</dbReference>
<keyword evidence="8" id="KW-1185">Reference proteome</keyword>